<dbReference type="GeneID" id="98145614"/>
<dbReference type="EMBL" id="JBFXLQ010000079">
    <property type="protein sequence ID" value="KAL2860947.1"/>
    <property type="molecule type" value="Genomic_DNA"/>
</dbReference>
<organism evidence="1 2">
    <name type="scientific">Aspergillus lucknowensis</name>
    <dbReference type="NCBI Taxonomy" id="176173"/>
    <lineage>
        <taxon>Eukaryota</taxon>
        <taxon>Fungi</taxon>
        <taxon>Dikarya</taxon>
        <taxon>Ascomycota</taxon>
        <taxon>Pezizomycotina</taxon>
        <taxon>Eurotiomycetes</taxon>
        <taxon>Eurotiomycetidae</taxon>
        <taxon>Eurotiales</taxon>
        <taxon>Aspergillaceae</taxon>
        <taxon>Aspergillus</taxon>
        <taxon>Aspergillus subgen. Nidulantes</taxon>
    </lineage>
</organism>
<accession>A0ABR4L8U3</accession>
<dbReference type="InterPro" id="IPR015943">
    <property type="entry name" value="WD40/YVTN_repeat-like_dom_sf"/>
</dbReference>
<gene>
    <name evidence="1" type="ORF">BJX67DRAFT_367638</name>
</gene>
<sequence length="365" mass="40578">MDETSLARMLEDSEAKRKMMEQLADENARKRVVVSKHRGLSSAPSQAAEVKTLVTRLQGQELRVYNITDGAYGELQPAATSRVELQDEILNHAITPDLDRAIYATRNSVVCFSRNGGVLWRYELQPHSTRRYGHYPGCVFSLDGSWAWVYRPDAMADRGPDMLVVLRADTGEEVARTELGTVGHAAHLAVHPDGQLLLEVGEGQDGVNIFRAALTRDANAIDLHSYGWIDRCLIDMTPDGEWFMTVDHGRADVAFHAFPSGRVVHRLPIAALGYDDDDEDEDEEDNEVFIDWCGGFLDADTAIVTVVNDTGEQESRHYHRVNLRTGASLGRFEALPANDDAFELLGDGTWVIPNHDGDPVRRGHS</sequence>
<evidence type="ECO:0000313" key="2">
    <source>
        <dbReference type="Proteomes" id="UP001610432"/>
    </source>
</evidence>
<dbReference type="Proteomes" id="UP001610432">
    <property type="component" value="Unassembled WGS sequence"/>
</dbReference>
<name>A0ABR4L8U3_9EURO</name>
<dbReference type="InterPro" id="IPR011048">
    <property type="entry name" value="Haem_d1_sf"/>
</dbReference>
<reference evidence="1 2" key="1">
    <citation type="submission" date="2024-07" db="EMBL/GenBank/DDBJ databases">
        <title>Section-level genome sequencing and comparative genomics of Aspergillus sections Usti and Cavernicolus.</title>
        <authorList>
            <consortium name="Lawrence Berkeley National Laboratory"/>
            <person name="Nybo J.L."/>
            <person name="Vesth T.C."/>
            <person name="Theobald S."/>
            <person name="Frisvad J.C."/>
            <person name="Larsen T.O."/>
            <person name="Kjaerboelling I."/>
            <person name="Rothschild-Mancinelli K."/>
            <person name="Lyhne E.K."/>
            <person name="Kogle M.E."/>
            <person name="Barry K."/>
            <person name="Clum A."/>
            <person name="Na H."/>
            <person name="Ledsgaard L."/>
            <person name="Lin J."/>
            <person name="Lipzen A."/>
            <person name="Kuo A."/>
            <person name="Riley R."/>
            <person name="Mondo S."/>
            <person name="Labutti K."/>
            <person name="Haridas S."/>
            <person name="Pangalinan J."/>
            <person name="Salamov A.A."/>
            <person name="Simmons B.A."/>
            <person name="Magnuson J.K."/>
            <person name="Chen J."/>
            <person name="Drula E."/>
            <person name="Henrissat B."/>
            <person name="Wiebenga A."/>
            <person name="Lubbers R.J."/>
            <person name="Gomes A.C."/>
            <person name="Macurrencykelacurrency M.R."/>
            <person name="Stajich J."/>
            <person name="Grigoriev I.V."/>
            <person name="Mortensen U.H."/>
            <person name="De Vries R.P."/>
            <person name="Baker S.E."/>
            <person name="Andersen M.R."/>
        </authorList>
    </citation>
    <scope>NUCLEOTIDE SEQUENCE [LARGE SCALE GENOMIC DNA]</scope>
    <source>
        <strain evidence="1 2">CBS 449.75</strain>
    </source>
</reference>
<dbReference type="SUPFAM" id="SSF51004">
    <property type="entry name" value="C-terminal (heme d1) domain of cytochrome cd1-nitrite reductase"/>
    <property type="match status" value="1"/>
</dbReference>
<dbReference type="RefSeq" id="XP_070880841.1">
    <property type="nucleotide sequence ID" value="XM_071030542.1"/>
</dbReference>
<comment type="caution">
    <text evidence="1">The sequence shown here is derived from an EMBL/GenBank/DDBJ whole genome shotgun (WGS) entry which is preliminary data.</text>
</comment>
<keyword evidence="2" id="KW-1185">Reference proteome</keyword>
<dbReference type="Gene3D" id="2.130.10.10">
    <property type="entry name" value="YVTN repeat-like/Quinoprotein amine dehydrogenase"/>
    <property type="match status" value="1"/>
</dbReference>
<evidence type="ECO:0000313" key="1">
    <source>
        <dbReference type="EMBL" id="KAL2860947.1"/>
    </source>
</evidence>
<proteinExistence type="predicted"/>
<protein>
    <submittedName>
        <fullName evidence="1">Uncharacterized protein</fullName>
    </submittedName>
</protein>